<reference evidence="4" key="1">
    <citation type="submission" date="2022-08" db="EMBL/GenBank/DDBJ databases">
        <authorList>
            <person name="Wang H."/>
        </authorList>
    </citation>
    <scope>NUCLEOTIDE SEQUENCE</scope>
    <source>
        <strain evidence="4">XJK33-1</strain>
    </source>
</reference>
<name>A0ABT7I2S2_9BACT</name>
<evidence type="ECO:0000259" key="3">
    <source>
        <dbReference type="Pfam" id="PF12804"/>
    </source>
</evidence>
<keyword evidence="2" id="KW-0548">Nucleotidyltransferase</keyword>
<evidence type="ECO:0000313" key="4">
    <source>
        <dbReference type="EMBL" id="MDL0146612.1"/>
    </source>
</evidence>
<keyword evidence="1 4" id="KW-0808">Transferase</keyword>
<dbReference type="GO" id="GO:0016740">
    <property type="term" value="F:transferase activity"/>
    <property type="evidence" value="ECO:0007669"/>
    <property type="project" value="UniProtKB-KW"/>
</dbReference>
<sequence>MMNAIILAAGLGSRFKELSKKTHKALLKIQGMANIERTILYLREARINEIYIVVGHLKEQFEYLKEKYDVKLIFNENYEKYNSIYSFYKINEFFNDSFVIDCDVVLNENIFLQKQNFSTYYCILRNAKGEWYVKLEKNFIISIDTSLSNGLALLGVSYFCMSDCLKIRENLKKFLKPIYLLNKKLYWDNIILDMLSSLKIQAKEVKNCYEMDNLKEYKEILKQCKK</sequence>
<dbReference type="RefSeq" id="WP_197718615.1">
    <property type="nucleotide sequence ID" value="NZ_JANURS010000001.1"/>
</dbReference>
<organism evidence="4 5">
    <name type="scientific">Campylobacter felis</name>
    <dbReference type="NCBI Taxonomy" id="2974565"/>
    <lineage>
        <taxon>Bacteria</taxon>
        <taxon>Pseudomonadati</taxon>
        <taxon>Campylobacterota</taxon>
        <taxon>Epsilonproteobacteria</taxon>
        <taxon>Campylobacterales</taxon>
        <taxon>Campylobacteraceae</taxon>
        <taxon>Campylobacter</taxon>
    </lineage>
</organism>
<keyword evidence="5" id="KW-1185">Reference proteome</keyword>
<dbReference type="CDD" id="cd02523">
    <property type="entry name" value="PC_cytidylyltransferase"/>
    <property type="match status" value="1"/>
</dbReference>
<dbReference type="PANTHER" id="PTHR43584">
    <property type="entry name" value="NUCLEOTIDYL TRANSFERASE"/>
    <property type="match status" value="1"/>
</dbReference>
<dbReference type="Gene3D" id="3.90.550.10">
    <property type="entry name" value="Spore Coat Polysaccharide Biosynthesis Protein SpsA, Chain A"/>
    <property type="match status" value="1"/>
</dbReference>
<accession>A0ABT7I2S2</accession>
<dbReference type="InterPro" id="IPR029044">
    <property type="entry name" value="Nucleotide-diphossugar_trans"/>
</dbReference>
<dbReference type="InterPro" id="IPR050065">
    <property type="entry name" value="GlmU-like"/>
</dbReference>
<dbReference type="PANTHER" id="PTHR43584:SF5">
    <property type="entry name" value="PROTEIN LICC"/>
    <property type="match status" value="1"/>
</dbReference>
<evidence type="ECO:0000313" key="5">
    <source>
        <dbReference type="Proteomes" id="UP001176223"/>
    </source>
</evidence>
<evidence type="ECO:0000256" key="1">
    <source>
        <dbReference type="ARBA" id="ARBA00022679"/>
    </source>
</evidence>
<dbReference type="Pfam" id="PF12804">
    <property type="entry name" value="NTP_transf_3"/>
    <property type="match status" value="1"/>
</dbReference>
<dbReference type="SUPFAM" id="SSF53448">
    <property type="entry name" value="Nucleotide-diphospho-sugar transferases"/>
    <property type="match status" value="1"/>
</dbReference>
<evidence type="ECO:0000256" key="2">
    <source>
        <dbReference type="ARBA" id="ARBA00022695"/>
    </source>
</evidence>
<comment type="caution">
    <text evidence="4">The sequence shown here is derived from an EMBL/GenBank/DDBJ whole genome shotgun (WGS) entry which is preliminary data.</text>
</comment>
<gene>
    <name evidence="4" type="ORF">NYG95_03005</name>
</gene>
<proteinExistence type="predicted"/>
<reference evidence="4" key="2">
    <citation type="journal article" date="2023" name="Microorganisms">
        <title>Isolation and Genomic Characteristics of Cat-Borne Campylobacter felis sp. nov. and Sheep-Borne Campylobacter ovis sp. nov.</title>
        <authorList>
            <person name="Wang H."/>
            <person name="Li Y."/>
            <person name="Gu Y."/>
            <person name="Zhou G."/>
            <person name="Chen X."/>
            <person name="Zhang X."/>
            <person name="Shao Z."/>
            <person name="Zhang J."/>
            <person name="Zhang M."/>
        </authorList>
    </citation>
    <scope>NUCLEOTIDE SEQUENCE</scope>
    <source>
        <strain evidence="4">XJK33-1</strain>
    </source>
</reference>
<dbReference type="EMBL" id="JANURU010000004">
    <property type="protein sequence ID" value="MDL0146612.1"/>
    <property type="molecule type" value="Genomic_DNA"/>
</dbReference>
<feature type="domain" description="MobA-like NTP transferase" evidence="3">
    <location>
        <begin position="4"/>
        <end position="106"/>
    </location>
</feature>
<protein>
    <submittedName>
        <fullName evidence="4">NTP transferase domain-containing protein</fullName>
    </submittedName>
</protein>
<dbReference type="Proteomes" id="UP001176223">
    <property type="component" value="Unassembled WGS sequence"/>
</dbReference>
<dbReference type="InterPro" id="IPR025877">
    <property type="entry name" value="MobA-like_NTP_Trfase"/>
</dbReference>